<name>A0A5Q2QH69_9GAMM</name>
<organism evidence="2 3">
    <name type="scientific">Litorivicinus lipolyticus</name>
    <dbReference type="NCBI Taxonomy" id="418701"/>
    <lineage>
        <taxon>Bacteria</taxon>
        <taxon>Pseudomonadati</taxon>
        <taxon>Pseudomonadota</taxon>
        <taxon>Gammaproteobacteria</taxon>
        <taxon>Oceanospirillales</taxon>
        <taxon>Litorivicinaceae</taxon>
        <taxon>Litorivicinus</taxon>
    </lineage>
</organism>
<evidence type="ECO:0000256" key="1">
    <source>
        <dbReference type="SAM" id="Phobius"/>
    </source>
</evidence>
<feature type="transmembrane region" description="Helical" evidence="1">
    <location>
        <begin position="6"/>
        <end position="26"/>
    </location>
</feature>
<dbReference type="Proteomes" id="UP000388235">
    <property type="component" value="Chromosome"/>
</dbReference>
<sequence>MSYEEGLGLLSVVMLVMFIGIFAWAFSPSRKKKFDEAARTPLDDDAMEQNVADQAARVNKEQESLKP</sequence>
<dbReference type="InterPro" id="IPR008621">
    <property type="entry name" value="Cbb3-typ_cyt_oxidase_comp"/>
</dbReference>
<keyword evidence="1" id="KW-1133">Transmembrane helix</keyword>
<proteinExistence type="predicted"/>
<protein>
    <submittedName>
        <fullName evidence="2">CcoQ/FixQ family Cbb3-type cytochrome c oxidase assembly chaperone</fullName>
    </submittedName>
</protein>
<keyword evidence="3" id="KW-1185">Reference proteome</keyword>
<gene>
    <name evidence="2" type="ORF">GH975_07195</name>
</gene>
<dbReference type="KEGG" id="llp:GH975_07195"/>
<dbReference type="OrthoDB" id="6402501at2"/>
<reference evidence="2 3" key="1">
    <citation type="submission" date="2019-11" db="EMBL/GenBank/DDBJ databases">
        <authorList>
            <person name="Khan S.A."/>
            <person name="Jeon C.O."/>
            <person name="Chun B.H."/>
        </authorList>
    </citation>
    <scope>NUCLEOTIDE SEQUENCE [LARGE SCALE GENOMIC DNA]</scope>
    <source>
        <strain evidence="2 3">IMCC 1097</strain>
    </source>
</reference>
<evidence type="ECO:0000313" key="3">
    <source>
        <dbReference type="Proteomes" id="UP000388235"/>
    </source>
</evidence>
<dbReference type="EMBL" id="CP045871">
    <property type="protein sequence ID" value="QGG80365.1"/>
    <property type="molecule type" value="Genomic_DNA"/>
</dbReference>
<evidence type="ECO:0000313" key="2">
    <source>
        <dbReference type="EMBL" id="QGG80365.1"/>
    </source>
</evidence>
<keyword evidence="1" id="KW-0812">Transmembrane</keyword>
<accession>A0A5Q2QH69</accession>
<dbReference type="CDD" id="cd01324">
    <property type="entry name" value="cbb3_Oxidase_CcoQ"/>
    <property type="match status" value="1"/>
</dbReference>
<dbReference type="RefSeq" id="WP_153713869.1">
    <property type="nucleotide sequence ID" value="NZ_CP045871.1"/>
</dbReference>
<dbReference type="AlphaFoldDB" id="A0A5Q2QH69"/>
<keyword evidence="1" id="KW-0472">Membrane</keyword>
<dbReference type="Pfam" id="PF05545">
    <property type="entry name" value="FixQ"/>
    <property type="match status" value="1"/>
</dbReference>